<evidence type="ECO:0000313" key="2">
    <source>
        <dbReference type="Proteomes" id="UP001344251"/>
    </source>
</evidence>
<gene>
    <name evidence="1" type="ORF">OG863_08645</name>
</gene>
<dbReference type="InterPro" id="IPR015943">
    <property type="entry name" value="WD40/YVTN_repeat-like_dom_sf"/>
</dbReference>
<keyword evidence="2" id="KW-1185">Reference proteome</keyword>
<proteinExistence type="predicted"/>
<dbReference type="Proteomes" id="UP001344251">
    <property type="component" value="Chromosome"/>
</dbReference>
<organism evidence="1 2">
    <name type="scientific">Streptomyces decoyicus</name>
    <dbReference type="NCBI Taxonomy" id="249567"/>
    <lineage>
        <taxon>Bacteria</taxon>
        <taxon>Bacillati</taxon>
        <taxon>Actinomycetota</taxon>
        <taxon>Actinomycetes</taxon>
        <taxon>Kitasatosporales</taxon>
        <taxon>Streptomycetaceae</taxon>
        <taxon>Streptomyces</taxon>
    </lineage>
</organism>
<evidence type="ECO:0000313" key="1">
    <source>
        <dbReference type="EMBL" id="WSB68021.1"/>
    </source>
</evidence>
<dbReference type="Gene3D" id="2.130.10.10">
    <property type="entry name" value="YVTN repeat-like/Quinoprotein amine dehydrogenase"/>
    <property type="match status" value="1"/>
</dbReference>
<protein>
    <submittedName>
        <fullName evidence="1">Uncharacterized protein</fullName>
    </submittedName>
</protein>
<name>A0ABZ1FD01_9ACTN</name>
<dbReference type="EMBL" id="CP109106">
    <property type="protein sequence ID" value="WSB68021.1"/>
    <property type="molecule type" value="Genomic_DNA"/>
</dbReference>
<dbReference type="RefSeq" id="WP_326617426.1">
    <property type="nucleotide sequence ID" value="NZ_CP109106.1"/>
</dbReference>
<accession>A0ABZ1FD01</accession>
<dbReference type="SUPFAM" id="SSF89372">
    <property type="entry name" value="Fucose-specific lectin"/>
    <property type="match status" value="1"/>
</dbReference>
<reference evidence="1 2" key="1">
    <citation type="submission" date="2022-10" db="EMBL/GenBank/DDBJ databases">
        <title>The complete genomes of actinobacterial strains from the NBC collection.</title>
        <authorList>
            <person name="Joergensen T.S."/>
            <person name="Alvarez Arevalo M."/>
            <person name="Sterndorff E.B."/>
            <person name="Faurdal D."/>
            <person name="Vuksanovic O."/>
            <person name="Mourched A.-S."/>
            <person name="Charusanti P."/>
            <person name="Shaw S."/>
            <person name="Blin K."/>
            <person name="Weber T."/>
        </authorList>
    </citation>
    <scope>NUCLEOTIDE SEQUENCE [LARGE SCALE GENOMIC DNA]</scope>
    <source>
        <strain evidence="1 2">NBC 01774</strain>
    </source>
</reference>
<sequence>MTTDTTPDPALASAAFQGTSPPVGVELRFALSAEPFPLAASESFGAYRKTDLTIVLTRRAAAALECGAITVSVPVGSGSTALAAETAGMSASTDPPGWNTTIAATGLVTFTPPGGTTLLGKENGVALSVSTVPVNRTVGRAVLTVNVPWRIPGEKDWSTETVELPVTKFPPAFSLGELYASPGQIAHNGSVTLTWQASGGSFRLIYGKTDISVTGRNTHTAHNITSDTLFQLRGTSSSPSGELEAVRSAWVTVDVPDIVTQSLTATRGITTDRLAGLTGNSVPVFNARTMEHRPELSMRTYDPLRRSATAPVRLPFGQVASAPALAVHDGKLHMLFCPYGREQLTWATYDGSTWQTMPNPPGPAAPAPVALTTMGTSLVCAHGTPDGDYVMRTSTDGTAWGAASPMPAPDGGVVSLCWQGSALYATINPKELAPLRSFYRYEAQQEWRMLNYFPLADGSLELAMRGETLMLFHRYHIGRIWVSRRRANPSESDAEILQVRASDNVRAVSYGQRVLVMFPDSEGTLQAMSSDGTEPTNAPTVWSTPVPVDEYPVTETPALAWYRDRIFAIGRSGAGVPEG</sequence>